<evidence type="ECO:0000313" key="6">
    <source>
        <dbReference type="EMBL" id="SMF05597.1"/>
    </source>
</evidence>
<dbReference type="GO" id="GO:0004794">
    <property type="term" value="F:threonine deaminase activity"/>
    <property type="evidence" value="ECO:0007669"/>
    <property type="project" value="TreeGrafter"/>
</dbReference>
<dbReference type="Gene3D" id="3.40.50.1100">
    <property type="match status" value="2"/>
</dbReference>
<dbReference type="PANTHER" id="PTHR48078">
    <property type="entry name" value="THREONINE DEHYDRATASE, MITOCHONDRIAL-RELATED"/>
    <property type="match status" value="1"/>
</dbReference>
<dbReference type="PROSITE" id="PS00165">
    <property type="entry name" value="DEHYDRATASE_SER_THR"/>
    <property type="match status" value="1"/>
</dbReference>
<dbReference type="GO" id="GO:0006565">
    <property type="term" value="P:L-serine catabolic process"/>
    <property type="evidence" value="ECO:0007669"/>
    <property type="project" value="TreeGrafter"/>
</dbReference>
<dbReference type="NCBIfam" id="NF005680">
    <property type="entry name" value="PRK07476.1"/>
    <property type="match status" value="1"/>
</dbReference>
<accession>A0A1X7CYY3</accession>
<dbReference type="CDD" id="cd01562">
    <property type="entry name" value="Thr-dehyd"/>
    <property type="match status" value="1"/>
</dbReference>
<sequence>MSVLSLADVCLARRRLEGRVARSPLVESPALSIVAGTTVYLKLETVQPTGSFKIRGATNAIAALAQRGVERVVTASTGNHGCAVAYAARAAGVDAIVCLSSLVPANKVEAVRALGAQVRIVGKSQDDAEREAQRLASSGALAYVPPFDDLHVIAGQATIGLEIVEALPDVSQIVVPLSGGGLFSGVAFAAKQCAPDTRLIGVTMRRGAAMHASLGAGKPVLVDELETLADSLGGGIGLANRFTFALTQALIDEALLVEEEAIAEALVHAYRHERLVVEGAAAVGIAAVSTGAVSASASASASAASARDTRCGPLVIVVTGANIDMELHRRIVRQAADAHSEPIR</sequence>
<comment type="similarity">
    <text evidence="2">Belongs to the serine/threonine dehydratase family.</text>
</comment>
<dbReference type="SUPFAM" id="SSF53686">
    <property type="entry name" value="Tryptophan synthase beta subunit-like PLP-dependent enzymes"/>
    <property type="match status" value="1"/>
</dbReference>
<dbReference type="InterPro" id="IPR036052">
    <property type="entry name" value="TrpB-like_PALP_sf"/>
</dbReference>
<proteinExistence type="inferred from homology"/>
<dbReference type="InterPro" id="IPR000634">
    <property type="entry name" value="Ser/Thr_deHydtase_PyrdxlP-BS"/>
</dbReference>
<feature type="domain" description="Tryptophan synthase beta chain-like PALP" evidence="5">
    <location>
        <begin position="20"/>
        <end position="290"/>
    </location>
</feature>
<dbReference type="GO" id="GO:0009097">
    <property type="term" value="P:isoleucine biosynthetic process"/>
    <property type="evidence" value="ECO:0007669"/>
    <property type="project" value="TreeGrafter"/>
</dbReference>
<protein>
    <submittedName>
        <fullName evidence="6">Threonine dehydratase</fullName>
    </submittedName>
</protein>
<gene>
    <name evidence="6" type="ORF">SAMN06295900_102165</name>
</gene>
<dbReference type="InterPro" id="IPR050147">
    <property type="entry name" value="Ser/Thr_Dehydratase"/>
</dbReference>
<organism evidence="6 7">
    <name type="scientific">Trinickia caryophylli</name>
    <name type="common">Paraburkholderia caryophylli</name>
    <dbReference type="NCBI Taxonomy" id="28094"/>
    <lineage>
        <taxon>Bacteria</taxon>
        <taxon>Pseudomonadati</taxon>
        <taxon>Pseudomonadota</taxon>
        <taxon>Betaproteobacteria</taxon>
        <taxon>Burkholderiales</taxon>
        <taxon>Burkholderiaceae</taxon>
        <taxon>Trinickia</taxon>
    </lineage>
</organism>
<evidence type="ECO:0000259" key="5">
    <source>
        <dbReference type="Pfam" id="PF00291"/>
    </source>
</evidence>
<dbReference type="EMBL" id="FXAH01000002">
    <property type="protein sequence ID" value="SMF05597.1"/>
    <property type="molecule type" value="Genomic_DNA"/>
</dbReference>
<dbReference type="InterPro" id="IPR001926">
    <property type="entry name" value="TrpB-like_PALP"/>
</dbReference>
<keyword evidence="4" id="KW-0456">Lyase</keyword>
<dbReference type="AlphaFoldDB" id="A0A1X7CYY3"/>
<name>A0A1X7CYY3_TRICW</name>
<keyword evidence="3" id="KW-0663">Pyridoxal phosphate</keyword>
<dbReference type="GeneID" id="95552513"/>
<comment type="cofactor">
    <cofactor evidence="1">
        <name>pyridoxal 5'-phosphate</name>
        <dbReference type="ChEBI" id="CHEBI:597326"/>
    </cofactor>
</comment>
<dbReference type="GO" id="GO:0003941">
    <property type="term" value="F:L-serine ammonia-lyase activity"/>
    <property type="evidence" value="ECO:0007669"/>
    <property type="project" value="TreeGrafter"/>
</dbReference>
<dbReference type="OrthoDB" id="9811476at2"/>
<evidence type="ECO:0000256" key="2">
    <source>
        <dbReference type="ARBA" id="ARBA00010869"/>
    </source>
</evidence>
<evidence type="ECO:0000256" key="1">
    <source>
        <dbReference type="ARBA" id="ARBA00001933"/>
    </source>
</evidence>
<dbReference type="GO" id="GO:0030170">
    <property type="term" value="F:pyridoxal phosphate binding"/>
    <property type="evidence" value="ECO:0007669"/>
    <property type="project" value="InterPro"/>
</dbReference>
<reference evidence="7" key="1">
    <citation type="submission" date="2017-04" db="EMBL/GenBank/DDBJ databases">
        <authorList>
            <person name="Varghese N."/>
            <person name="Submissions S."/>
        </authorList>
    </citation>
    <scope>NUCLEOTIDE SEQUENCE [LARGE SCALE GENOMIC DNA]</scope>
    <source>
        <strain evidence="7">Ballard 720</strain>
    </source>
</reference>
<dbReference type="RefSeq" id="WP_085224801.1">
    <property type="nucleotide sequence ID" value="NZ_BSQD01000002.1"/>
</dbReference>
<dbReference type="FunFam" id="3.40.50.1100:FF:000005">
    <property type="entry name" value="Threonine dehydratase catabolic"/>
    <property type="match status" value="1"/>
</dbReference>
<evidence type="ECO:0000256" key="4">
    <source>
        <dbReference type="ARBA" id="ARBA00023239"/>
    </source>
</evidence>
<keyword evidence="7" id="KW-1185">Reference proteome</keyword>
<dbReference type="STRING" id="28094.SAMN06295900_102165"/>
<dbReference type="Proteomes" id="UP000192911">
    <property type="component" value="Unassembled WGS sequence"/>
</dbReference>
<evidence type="ECO:0000313" key="7">
    <source>
        <dbReference type="Proteomes" id="UP000192911"/>
    </source>
</evidence>
<dbReference type="PANTHER" id="PTHR48078:SF6">
    <property type="entry name" value="L-THREONINE DEHYDRATASE CATABOLIC TDCB"/>
    <property type="match status" value="1"/>
</dbReference>
<dbReference type="Pfam" id="PF00291">
    <property type="entry name" value="PALP"/>
    <property type="match status" value="1"/>
</dbReference>
<dbReference type="GO" id="GO:0006567">
    <property type="term" value="P:L-threonine catabolic process"/>
    <property type="evidence" value="ECO:0007669"/>
    <property type="project" value="TreeGrafter"/>
</dbReference>
<evidence type="ECO:0000256" key="3">
    <source>
        <dbReference type="ARBA" id="ARBA00022898"/>
    </source>
</evidence>